<name>A0A365HDB2_9ACTN</name>
<protein>
    <submittedName>
        <fullName evidence="2">CoA transferase</fullName>
    </submittedName>
</protein>
<comment type="caution">
    <text evidence="2">The sequence shown here is derived from an EMBL/GenBank/DDBJ whole genome shotgun (WGS) entry which is preliminary data.</text>
</comment>
<evidence type="ECO:0000256" key="1">
    <source>
        <dbReference type="ARBA" id="ARBA00022679"/>
    </source>
</evidence>
<dbReference type="Pfam" id="PF02515">
    <property type="entry name" value="CoA_transf_3"/>
    <property type="match status" value="1"/>
</dbReference>
<dbReference type="AlphaFoldDB" id="A0A365HDB2"/>
<dbReference type="PANTHER" id="PTHR48207:SF3">
    <property type="entry name" value="SUCCINATE--HYDROXYMETHYLGLUTARATE COA-TRANSFERASE"/>
    <property type="match status" value="1"/>
</dbReference>
<evidence type="ECO:0000313" key="3">
    <source>
        <dbReference type="Proteomes" id="UP000251891"/>
    </source>
</evidence>
<dbReference type="Gene3D" id="3.40.50.10540">
    <property type="entry name" value="Crotonobetainyl-coa:carnitine coa-transferase, domain 1"/>
    <property type="match status" value="1"/>
</dbReference>
<dbReference type="Proteomes" id="UP000251891">
    <property type="component" value="Unassembled WGS sequence"/>
</dbReference>
<dbReference type="RefSeq" id="WP_111863592.1">
    <property type="nucleotide sequence ID" value="NZ_QLYX01000002.1"/>
</dbReference>
<dbReference type="SUPFAM" id="SSF89796">
    <property type="entry name" value="CoA-transferase family III (CaiB/BaiF)"/>
    <property type="match status" value="1"/>
</dbReference>
<keyword evidence="1 2" id="KW-0808">Transferase</keyword>
<reference evidence="2 3" key="1">
    <citation type="submission" date="2018-06" db="EMBL/GenBank/DDBJ databases">
        <title>Actinomadura craniellae sp. nov. isolated from marine sponge Craniella sp.</title>
        <authorList>
            <person name="Li L."/>
            <person name="Xu Q.H."/>
            <person name="Lin H.W."/>
            <person name="Lu Y.H."/>
        </authorList>
    </citation>
    <scope>NUCLEOTIDE SEQUENCE [LARGE SCALE GENOMIC DNA]</scope>
    <source>
        <strain evidence="2 3">LHW63021</strain>
    </source>
</reference>
<dbReference type="OrthoDB" id="9797653at2"/>
<keyword evidence="3" id="KW-1185">Reference proteome</keyword>
<accession>A0A365HDB2</accession>
<dbReference type="PANTHER" id="PTHR48207">
    <property type="entry name" value="SUCCINATE--HYDROXYMETHYLGLUTARATE COA-TRANSFERASE"/>
    <property type="match status" value="1"/>
</dbReference>
<dbReference type="InterPro" id="IPR003673">
    <property type="entry name" value="CoA-Trfase_fam_III"/>
</dbReference>
<sequence>MRLGDIGNTAAAIHGKPLDGIRVLALEQMQALPYATQLLGRLGADVVKVEPPRGGDSGRGALPAMTDPEGRRVGATYLRNNLGKRSVCIDLKDPRGRDLVLRLAPRFDVIAENSKAGAMARLGLGYDDVAAVHPAAIYLSVSGFGNRADSPYRNWPAFAPVVEAMSGIYEMKRAGDAPPTVAPVGALGDIGAALFATIGVLAALRHRDTTGRGQHVDIAMLDALISMTDIVTNFWSMGLRGGNVGPLIMHGFRAADGWFVLQVAREAHFARLAEVVGRPEWVGDERFATRQGWVDHLEDVLRPAIEGWAAGKGKTEACHALAAAGLAAGPCLDAPDLVTDPHVAARDMLVEVPRTDGVEQPVLVPGNPVKLADMAEGPERRTPWLGEHSDEILHEELGLDATAIERLRADGVVA</sequence>
<organism evidence="2 3">
    <name type="scientific">Actinomadura craniellae</name>
    <dbReference type="NCBI Taxonomy" id="2231787"/>
    <lineage>
        <taxon>Bacteria</taxon>
        <taxon>Bacillati</taxon>
        <taxon>Actinomycetota</taxon>
        <taxon>Actinomycetes</taxon>
        <taxon>Streptosporangiales</taxon>
        <taxon>Thermomonosporaceae</taxon>
        <taxon>Actinomadura</taxon>
    </lineage>
</organism>
<gene>
    <name evidence="2" type="ORF">DPM19_04970</name>
</gene>
<dbReference type="InterPro" id="IPR050483">
    <property type="entry name" value="CoA-transferase_III_domain"/>
</dbReference>
<dbReference type="Gene3D" id="3.30.1540.10">
    <property type="entry name" value="formyl-coa transferase, domain 3"/>
    <property type="match status" value="1"/>
</dbReference>
<evidence type="ECO:0000313" key="2">
    <source>
        <dbReference type="EMBL" id="RAY16253.1"/>
    </source>
</evidence>
<dbReference type="GO" id="GO:0008410">
    <property type="term" value="F:CoA-transferase activity"/>
    <property type="evidence" value="ECO:0007669"/>
    <property type="project" value="TreeGrafter"/>
</dbReference>
<dbReference type="InterPro" id="IPR023606">
    <property type="entry name" value="CoA-Trfase_III_dom_1_sf"/>
</dbReference>
<dbReference type="EMBL" id="QLYX01000002">
    <property type="protein sequence ID" value="RAY16253.1"/>
    <property type="molecule type" value="Genomic_DNA"/>
</dbReference>
<dbReference type="InterPro" id="IPR044855">
    <property type="entry name" value="CoA-Trfase_III_dom3_sf"/>
</dbReference>
<proteinExistence type="predicted"/>